<evidence type="ECO:0000313" key="2">
    <source>
        <dbReference type="Proteomes" id="UP000078200"/>
    </source>
</evidence>
<name>A0A1A9UDW1_GLOAU</name>
<keyword evidence="2" id="KW-1185">Reference proteome</keyword>
<dbReference type="EnsemblMetazoa" id="GAUT001381-RA">
    <property type="protein sequence ID" value="GAUT001381-PA"/>
    <property type="gene ID" value="GAUT001381"/>
</dbReference>
<dbReference type="AlphaFoldDB" id="A0A1A9UDW1"/>
<accession>A0A1A9UDW1</accession>
<dbReference type="Proteomes" id="UP000078200">
    <property type="component" value="Unassembled WGS sequence"/>
</dbReference>
<organism evidence="1 2">
    <name type="scientific">Glossina austeni</name>
    <name type="common">Savannah tsetse fly</name>
    <dbReference type="NCBI Taxonomy" id="7395"/>
    <lineage>
        <taxon>Eukaryota</taxon>
        <taxon>Metazoa</taxon>
        <taxon>Ecdysozoa</taxon>
        <taxon>Arthropoda</taxon>
        <taxon>Hexapoda</taxon>
        <taxon>Insecta</taxon>
        <taxon>Pterygota</taxon>
        <taxon>Neoptera</taxon>
        <taxon>Endopterygota</taxon>
        <taxon>Diptera</taxon>
        <taxon>Brachycera</taxon>
        <taxon>Muscomorpha</taxon>
        <taxon>Hippoboscoidea</taxon>
        <taxon>Glossinidae</taxon>
        <taxon>Glossina</taxon>
    </lineage>
</organism>
<protein>
    <submittedName>
        <fullName evidence="1">Uncharacterized protein</fullName>
    </submittedName>
</protein>
<reference evidence="1" key="1">
    <citation type="submission" date="2020-05" db="UniProtKB">
        <authorList>
            <consortium name="EnsemblMetazoa"/>
        </authorList>
    </citation>
    <scope>IDENTIFICATION</scope>
    <source>
        <strain evidence="1">TTRI</strain>
    </source>
</reference>
<proteinExistence type="predicted"/>
<dbReference type="VEuPathDB" id="VectorBase:GAUT001381"/>
<evidence type="ECO:0000313" key="1">
    <source>
        <dbReference type="EnsemblMetazoa" id="GAUT001381-PA"/>
    </source>
</evidence>
<sequence>MRIFKEKQHKCNDLRSILLLKEDFRVCQPVKSSQVFILAKHRRVTDVFLVKYHQKQKTGIIMELILESKICIKCLCAKAASHWCNFEYFKEDNESLARNYSSLFKTNLAYSSLSENVLISDTH</sequence>